<feature type="non-terminal residue" evidence="3">
    <location>
        <position position="236"/>
    </location>
</feature>
<protein>
    <submittedName>
        <fullName evidence="3">Uncharacterized protein LOC111240708</fullName>
    </submittedName>
</protein>
<dbReference type="InterPro" id="IPR052957">
    <property type="entry name" value="Auxin_embryo_med"/>
</dbReference>
<evidence type="ECO:0000313" key="2">
    <source>
        <dbReference type="Proteomes" id="UP000087766"/>
    </source>
</evidence>
<dbReference type="STRING" id="3916.A0A3Q0EP25"/>
<dbReference type="OrthoDB" id="1262810at2759"/>
<dbReference type="PANTHER" id="PTHR32387:SF3">
    <property type="entry name" value="ATP_DNA BINDING PROTEIN"/>
    <property type="match status" value="1"/>
</dbReference>
<dbReference type="Proteomes" id="UP000087766">
    <property type="component" value="Unplaced"/>
</dbReference>
<proteinExistence type="predicted"/>
<dbReference type="PANTHER" id="PTHR32387">
    <property type="entry name" value="WU:FJ29H11"/>
    <property type="match status" value="1"/>
</dbReference>
<dbReference type="InterPro" id="IPR036890">
    <property type="entry name" value="HATPase_C_sf"/>
</dbReference>
<keyword evidence="2" id="KW-1185">Reference proteome</keyword>
<organism evidence="2 3">
    <name type="scientific">Vigna radiata var. radiata</name>
    <name type="common">Mung bean</name>
    <name type="synonym">Phaseolus aureus</name>
    <dbReference type="NCBI Taxonomy" id="3916"/>
    <lineage>
        <taxon>Eukaryota</taxon>
        <taxon>Viridiplantae</taxon>
        <taxon>Streptophyta</taxon>
        <taxon>Embryophyta</taxon>
        <taxon>Tracheophyta</taxon>
        <taxon>Spermatophyta</taxon>
        <taxon>Magnoliopsida</taxon>
        <taxon>eudicotyledons</taxon>
        <taxon>Gunneridae</taxon>
        <taxon>Pentapetalae</taxon>
        <taxon>rosids</taxon>
        <taxon>fabids</taxon>
        <taxon>Fabales</taxon>
        <taxon>Fabaceae</taxon>
        <taxon>Papilionoideae</taxon>
        <taxon>50 kb inversion clade</taxon>
        <taxon>NPAAA clade</taxon>
        <taxon>indigoferoid/millettioid clade</taxon>
        <taxon>Phaseoleae</taxon>
        <taxon>Vigna</taxon>
    </lineage>
</organism>
<dbReference type="InterPro" id="IPR058210">
    <property type="entry name" value="SACS/Nov_dom"/>
</dbReference>
<dbReference type="KEGG" id="vra:111240708"/>
<name>A0A3Q0EP25_VIGRR</name>
<dbReference type="SUPFAM" id="SSF55874">
    <property type="entry name" value="ATPase domain of HSP90 chaperone/DNA topoisomerase II/histidine kinase"/>
    <property type="match status" value="1"/>
</dbReference>
<reference evidence="3" key="1">
    <citation type="submission" date="2025-08" db="UniProtKB">
        <authorList>
            <consortium name="RefSeq"/>
        </authorList>
    </citation>
    <scope>IDENTIFICATION</scope>
    <source>
        <tissue evidence="3">Leaf</tissue>
    </source>
</reference>
<dbReference type="AlphaFoldDB" id="A0A3Q0EP25"/>
<dbReference type="RefSeq" id="XP_022631977.1">
    <property type="nucleotide sequence ID" value="XM_022776256.1"/>
</dbReference>
<dbReference type="Gene3D" id="3.30.565.10">
    <property type="entry name" value="Histidine kinase-like ATPase, C-terminal domain"/>
    <property type="match status" value="1"/>
</dbReference>
<evidence type="ECO:0000313" key="3">
    <source>
        <dbReference type="RefSeq" id="XP_022631977.1"/>
    </source>
</evidence>
<feature type="non-terminal residue" evidence="3">
    <location>
        <position position="1"/>
    </location>
</feature>
<gene>
    <name evidence="3" type="primary">LOC111240708</name>
</gene>
<accession>A0A3Q0EP25</accession>
<dbReference type="Pfam" id="PF25794">
    <property type="entry name" value="SACS"/>
    <property type="match status" value="1"/>
</dbReference>
<sequence>TLLIFNNEKGFSPENIESICSVGKSTKKDNRSSGYIGEKGIGFKSVFLLTVHPYIFSNGYRIRFSEKPCPDCDIGYIVPEWVEEKPTIDDIKKIYGGAAGSLPTTTLILPLKPDKVNPVKQQLSSIDPEVMLEDNEDPKLNIENAVSVSSEINFCTRKNMNAESYTLHLSAEENGKSENGCSYYMWKQKFPVRLENVVERRRNVQEWTVTLAFPNQERLHRGKSLPGIYAFLPTEM</sequence>
<evidence type="ECO:0000259" key="1">
    <source>
        <dbReference type="Pfam" id="PF25794"/>
    </source>
</evidence>
<dbReference type="GeneID" id="111240708"/>
<feature type="domain" description="Sacsin/Nov" evidence="1">
    <location>
        <begin position="3"/>
        <end position="59"/>
    </location>
</feature>